<sequence>MRHSCDGGASLRYIVRRTPFDRQLPEERAVQEGNRWSETRRTLTELSTIGLFVLALLVALHAAASMVVPMVAAIIVGSVVAHAGDRGQRIGIPPMVAGLALTAVLGVGMFLLIEAIAEPISALVERLPQVLPRLAAAFGDLLAPFTTLQARLTGGNSLPDGGVASLEKMLGSLDLGVVASFLGGLTPAFGEFLIFLATLVFYVAGRAQLRRQSILAFVGREERLAAIRIFNATEASLTHYFGTTSVIYAGVGLATGLIAMAAGLPAPVLWGLFAFAMSFVPFLGPAVVSLAIASGGLLLDYGMLAVLWPVGAFMTVHLICENAVVPAVLGRRFEINPFLVFVSIIFWTWMWGAIGAVLAVPMLLIARTIRSEFKVENRASLPS</sequence>
<dbReference type="Proteomes" id="UP000231070">
    <property type="component" value="Unassembled WGS sequence"/>
</dbReference>
<gene>
    <name evidence="7" type="ORF">CJ014_13240</name>
</gene>
<organism evidence="7 8">
    <name type="scientific">Pleomorphomonas carboxyditropha</name>
    <dbReference type="NCBI Taxonomy" id="2023338"/>
    <lineage>
        <taxon>Bacteria</taxon>
        <taxon>Pseudomonadati</taxon>
        <taxon>Pseudomonadota</taxon>
        <taxon>Alphaproteobacteria</taxon>
        <taxon>Hyphomicrobiales</taxon>
        <taxon>Pleomorphomonadaceae</taxon>
        <taxon>Pleomorphomonas</taxon>
    </lineage>
</organism>
<dbReference type="AlphaFoldDB" id="A0A2G9WVC8"/>
<dbReference type="EMBL" id="NQVN01000008">
    <property type="protein sequence ID" value="PIO98668.1"/>
    <property type="molecule type" value="Genomic_DNA"/>
</dbReference>
<evidence type="ECO:0008006" key="9">
    <source>
        <dbReference type="Google" id="ProtNLM"/>
    </source>
</evidence>
<feature type="transmembrane region" description="Helical" evidence="6">
    <location>
        <begin position="96"/>
        <end position="117"/>
    </location>
</feature>
<feature type="transmembrane region" description="Helical" evidence="6">
    <location>
        <begin position="175"/>
        <end position="204"/>
    </location>
</feature>
<comment type="caution">
    <text evidence="7">The sequence shown here is derived from an EMBL/GenBank/DDBJ whole genome shotgun (WGS) entry which is preliminary data.</text>
</comment>
<dbReference type="GO" id="GO:0016020">
    <property type="term" value="C:membrane"/>
    <property type="evidence" value="ECO:0007669"/>
    <property type="project" value="UniProtKB-SubCell"/>
</dbReference>
<evidence type="ECO:0000256" key="3">
    <source>
        <dbReference type="ARBA" id="ARBA00022692"/>
    </source>
</evidence>
<comment type="similarity">
    <text evidence="2">Belongs to the autoinducer-2 exporter (AI-2E) (TC 2.A.86) family.</text>
</comment>
<feature type="transmembrane region" description="Helical" evidence="6">
    <location>
        <begin position="246"/>
        <end position="264"/>
    </location>
</feature>
<evidence type="ECO:0000256" key="6">
    <source>
        <dbReference type="SAM" id="Phobius"/>
    </source>
</evidence>
<proteinExistence type="inferred from homology"/>
<feature type="transmembrane region" description="Helical" evidence="6">
    <location>
        <begin position="339"/>
        <end position="364"/>
    </location>
</feature>
<keyword evidence="8" id="KW-1185">Reference proteome</keyword>
<dbReference type="OrthoDB" id="9799225at2"/>
<name>A0A2G9WVC8_9HYPH</name>
<reference evidence="7 8" key="1">
    <citation type="submission" date="2017-08" db="EMBL/GenBank/DDBJ databases">
        <title>Pleomorphomonas carboxidotrophicus sp. nov., a new mesophilic hydrogenogenic carboxidotroph.</title>
        <authorList>
            <person name="Esquivel-Elizondo S."/>
            <person name="Krajmalnik-Brown R."/>
            <person name="Maldonado J."/>
        </authorList>
    </citation>
    <scope>NUCLEOTIDE SEQUENCE [LARGE SCALE GENOMIC DNA]</scope>
    <source>
        <strain evidence="7 8">SVCO-16</strain>
    </source>
</reference>
<accession>A0A2G9WVC8</accession>
<protein>
    <recommendedName>
        <fullName evidence="9">AI-2E family transporter</fullName>
    </recommendedName>
</protein>
<keyword evidence="4 6" id="KW-1133">Transmembrane helix</keyword>
<evidence type="ECO:0000313" key="8">
    <source>
        <dbReference type="Proteomes" id="UP000231070"/>
    </source>
</evidence>
<dbReference type="InterPro" id="IPR002549">
    <property type="entry name" value="AI-2E-like"/>
</dbReference>
<keyword evidence="3 6" id="KW-0812">Transmembrane</keyword>
<evidence type="ECO:0000256" key="2">
    <source>
        <dbReference type="ARBA" id="ARBA00009773"/>
    </source>
</evidence>
<evidence type="ECO:0000256" key="1">
    <source>
        <dbReference type="ARBA" id="ARBA00004141"/>
    </source>
</evidence>
<dbReference type="PANTHER" id="PTHR21716:SF16">
    <property type="entry name" value="BLL1467 PROTEIN"/>
    <property type="match status" value="1"/>
</dbReference>
<feature type="transmembrane region" description="Helical" evidence="6">
    <location>
        <begin position="43"/>
        <end position="60"/>
    </location>
</feature>
<dbReference type="PANTHER" id="PTHR21716">
    <property type="entry name" value="TRANSMEMBRANE PROTEIN"/>
    <property type="match status" value="1"/>
</dbReference>
<dbReference type="Pfam" id="PF01594">
    <property type="entry name" value="AI-2E_transport"/>
    <property type="match status" value="1"/>
</dbReference>
<feature type="transmembrane region" description="Helical" evidence="6">
    <location>
        <begin position="298"/>
        <end position="319"/>
    </location>
</feature>
<comment type="subcellular location">
    <subcellularLocation>
        <location evidence="1">Membrane</location>
        <topology evidence="1">Multi-pass membrane protein</topology>
    </subcellularLocation>
</comment>
<keyword evidence="5 6" id="KW-0472">Membrane</keyword>
<feature type="transmembrane region" description="Helical" evidence="6">
    <location>
        <begin position="270"/>
        <end position="291"/>
    </location>
</feature>
<dbReference type="GO" id="GO:0055085">
    <property type="term" value="P:transmembrane transport"/>
    <property type="evidence" value="ECO:0007669"/>
    <property type="project" value="TreeGrafter"/>
</dbReference>
<evidence type="ECO:0000256" key="5">
    <source>
        <dbReference type="ARBA" id="ARBA00023136"/>
    </source>
</evidence>
<evidence type="ECO:0000256" key="4">
    <source>
        <dbReference type="ARBA" id="ARBA00022989"/>
    </source>
</evidence>
<evidence type="ECO:0000313" key="7">
    <source>
        <dbReference type="EMBL" id="PIO98668.1"/>
    </source>
</evidence>